<keyword evidence="1" id="KW-0812">Transmembrane</keyword>
<organism evidence="2 3">
    <name type="scientific">Geodermatophilus poikilotrophus</name>
    <dbReference type="NCBI Taxonomy" id="1333667"/>
    <lineage>
        <taxon>Bacteria</taxon>
        <taxon>Bacillati</taxon>
        <taxon>Actinomycetota</taxon>
        <taxon>Actinomycetes</taxon>
        <taxon>Geodermatophilales</taxon>
        <taxon>Geodermatophilaceae</taxon>
        <taxon>Geodermatophilus</taxon>
    </lineage>
</organism>
<name>A0A1H9YVX5_9ACTN</name>
<keyword evidence="3" id="KW-1185">Reference proteome</keyword>
<evidence type="ECO:0000256" key="1">
    <source>
        <dbReference type="SAM" id="Phobius"/>
    </source>
</evidence>
<reference evidence="3" key="1">
    <citation type="submission" date="2016-10" db="EMBL/GenBank/DDBJ databases">
        <authorList>
            <person name="Varghese N."/>
            <person name="Submissions S."/>
        </authorList>
    </citation>
    <scope>NUCLEOTIDE SEQUENCE [LARGE SCALE GENOMIC DNA]</scope>
    <source>
        <strain evidence="3">DSM 44209</strain>
    </source>
</reference>
<dbReference type="EMBL" id="FOIE01000001">
    <property type="protein sequence ID" value="SES73256.1"/>
    <property type="molecule type" value="Genomic_DNA"/>
</dbReference>
<keyword evidence="1" id="KW-0472">Membrane</keyword>
<evidence type="ECO:0000313" key="2">
    <source>
        <dbReference type="EMBL" id="SES73256.1"/>
    </source>
</evidence>
<feature type="transmembrane region" description="Helical" evidence="1">
    <location>
        <begin position="70"/>
        <end position="87"/>
    </location>
</feature>
<feature type="transmembrane region" description="Helical" evidence="1">
    <location>
        <begin position="99"/>
        <end position="122"/>
    </location>
</feature>
<keyword evidence="1" id="KW-1133">Transmembrane helix</keyword>
<proteinExistence type="predicted"/>
<dbReference type="Proteomes" id="UP000198507">
    <property type="component" value="Unassembled WGS sequence"/>
</dbReference>
<sequence length="141" mass="13970">MTAASVPPQRLLGAGRVAAALAVVSAAIHLALLDAAALGSLAMVAMAGACLPCAWHLWRSPSATTWGTTAALDVTMLILHAPVLAGASGHHHASAAAGALGWFGVAVVVGQLGLSVVAALQLRSSVARPRRDLGTGSSVQV</sequence>
<accession>A0A1H9YVX5</accession>
<protein>
    <submittedName>
        <fullName evidence="2">Uncharacterized protein</fullName>
    </submittedName>
</protein>
<dbReference type="AlphaFoldDB" id="A0A1H9YVX5"/>
<feature type="transmembrane region" description="Helical" evidence="1">
    <location>
        <begin position="36"/>
        <end position="58"/>
    </location>
</feature>
<dbReference type="RefSeq" id="WP_091438044.1">
    <property type="nucleotide sequence ID" value="NZ_FOIE01000001.1"/>
</dbReference>
<gene>
    <name evidence="2" type="ORF">SAMN04488546_0304</name>
</gene>
<evidence type="ECO:0000313" key="3">
    <source>
        <dbReference type="Proteomes" id="UP000198507"/>
    </source>
</evidence>
<dbReference type="OrthoDB" id="4967011at2"/>